<dbReference type="KEGG" id="rml:FF011L_32730"/>
<keyword evidence="3" id="KW-1185">Reference proteome</keyword>
<accession>A0A517MHY9</accession>
<reference evidence="2 3" key="1">
    <citation type="submission" date="2019-02" db="EMBL/GenBank/DDBJ databases">
        <title>Deep-cultivation of Planctomycetes and their phenomic and genomic characterization uncovers novel biology.</title>
        <authorList>
            <person name="Wiegand S."/>
            <person name="Jogler M."/>
            <person name="Boedeker C."/>
            <person name="Pinto D."/>
            <person name="Vollmers J."/>
            <person name="Rivas-Marin E."/>
            <person name="Kohn T."/>
            <person name="Peeters S.H."/>
            <person name="Heuer A."/>
            <person name="Rast P."/>
            <person name="Oberbeckmann S."/>
            <person name="Bunk B."/>
            <person name="Jeske O."/>
            <person name="Meyerdierks A."/>
            <person name="Storesund J.E."/>
            <person name="Kallscheuer N."/>
            <person name="Luecker S."/>
            <person name="Lage O.M."/>
            <person name="Pohl T."/>
            <person name="Merkel B.J."/>
            <person name="Hornburger P."/>
            <person name="Mueller R.-W."/>
            <person name="Bruemmer F."/>
            <person name="Labrenz M."/>
            <person name="Spormann A.M."/>
            <person name="Op den Camp H."/>
            <person name="Overmann J."/>
            <person name="Amann R."/>
            <person name="Jetten M.S.M."/>
            <person name="Mascher T."/>
            <person name="Medema M.H."/>
            <person name="Devos D.P."/>
            <person name="Kaster A.-K."/>
            <person name="Ovreas L."/>
            <person name="Rohde M."/>
            <person name="Galperin M.Y."/>
            <person name="Jogler C."/>
        </authorList>
    </citation>
    <scope>NUCLEOTIDE SEQUENCE [LARGE SCALE GENOMIC DNA]</scope>
    <source>
        <strain evidence="2 3">FF011L</strain>
    </source>
</reference>
<name>A0A517MHY9_9BACT</name>
<dbReference type="EMBL" id="CP036262">
    <property type="protein sequence ID" value="QDS94494.1"/>
    <property type="molecule type" value="Genomic_DNA"/>
</dbReference>
<evidence type="ECO:0000256" key="1">
    <source>
        <dbReference type="SAM" id="SignalP"/>
    </source>
</evidence>
<dbReference type="Proteomes" id="UP000320672">
    <property type="component" value="Chromosome"/>
</dbReference>
<gene>
    <name evidence="2" type="ORF">FF011L_32730</name>
</gene>
<proteinExistence type="predicted"/>
<dbReference type="AlphaFoldDB" id="A0A517MHY9"/>
<organism evidence="2 3">
    <name type="scientific">Roseimaritima multifibrata</name>
    <dbReference type="NCBI Taxonomy" id="1930274"/>
    <lineage>
        <taxon>Bacteria</taxon>
        <taxon>Pseudomonadati</taxon>
        <taxon>Planctomycetota</taxon>
        <taxon>Planctomycetia</taxon>
        <taxon>Pirellulales</taxon>
        <taxon>Pirellulaceae</taxon>
        <taxon>Roseimaritima</taxon>
    </lineage>
</organism>
<protein>
    <submittedName>
        <fullName evidence="2">Uncharacterized protein</fullName>
    </submittedName>
</protein>
<dbReference type="RefSeq" id="WP_145352519.1">
    <property type="nucleotide sequence ID" value="NZ_CP036262.1"/>
</dbReference>
<evidence type="ECO:0000313" key="2">
    <source>
        <dbReference type="EMBL" id="QDS94494.1"/>
    </source>
</evidence>
<feature type="chain" id="PRO_5022061044" evidence="1">
    <location>
        <begin position="31"/>
        <end position="346"/>
    </location>
</feature>
<evidence type="ECO:0000313" key="3">
    <source>
        <dbReference type="Proteomes" id="UP000320672"/>
    </source>
</evidence>
<dbReference type="OrthoDB" id="250178at2"/>
<keyword evidence="1" id="KW-0732">Signal</keyword>
<feature type="signal peptide" evidence="1">
    <location>
        <begin position="1"/>
        <end position="30"/>
    </location>
</feature>
<sequence precursor="true">MANFLNRKYSHFVFAMVVVTAMLTIHASVAKSDDLDIDEVIERVFLERKKLYAGDVSVRGLKQVANFANQEMTRNTRDIVERFRFDYSQNHLFHEEELHNLSDKPTVNPLHRITILAASEGYVKSVEASTISVSDVNTPMRALDLRAVGLSIYVDLMNSMNLAAYEKMIRRSHKEEKIELERLDQDGLVVLTVIHGDPLDQLKASNRRTRCWIDTGNGYTVVRLETQSLRKGDSPDKEESWRVPTITVSTSWKPLNGTWVPLSTHTDLTVGIPDVSTSTFSFDLAFEWHSVNQDFREADYSIELLDVPRGSHCIIDGRGIRREKPVIVQHPNVDPLTLKRINTFNQ</sequence>